<sequence>MSSNEYEVEAIIGKRVEKKTTYYKVRWLGYDDSEATWEKASNLSCDDLIQDFEKNGVKPPFVVRNIIEYKYDHGDKEMEYTCLDREGKIKVIPSHLLKIKNKQIMIDFLQSQVHCEEREPTKKAVSHKKKSE</sequence>
<evidence type="ECO:0000256" key="2">
    <source>
        <dbReference type="ARBA" id="ARBA00023242"/>
    </source>
</evidence>
<proteinExistence type="predicted"/>
<dbReference type="Proteomes" id="UP001470230">
    <property type="component" value="Unassembled WGS sequence"/>
</dbReference>
<evidence type="ECO:0000313" key="5">
    <source>
        <dbReference type="Proteomes" id="UP001470230"/>
    </source>
</evidence>
<reference evidence="4 5" key="1">
    <citation type="submission" date="2024-04" db="EMBL/GenBank/DDBJ databases">
        <title>Tritrichomonas musculus Genome.</title>
        <authorList>
            <person name="Alves-Ferreira E."/>
            <person name="Grigg M."/>
            <person name="Lorenzi H."/>
            <person name="Galac M."/>
        </authorList>
    </citation>
    <scope>NUCLEOTIDE SEQUENCE [LARGE SCALE GENOMIC DNA]</scope>
    <source>
        <strain evidence="4 5">EAF2021</strain>
    </source>
</reference>
<keyword evidence="2" id="KW-0539">Nucleus</keyword>
<dbReference type="EMBL" id="JAPFFF010000003">
    <property type="protein sequence ID" value="KAK8893634.1"/>
    <property type="molecule type" value="Genomic_DNA"/>
</dbReference>
<dbReference type="PANTHER" id="PTHR22812">
    <property type="entry name" value="CHROMOBOX PROTEIN"/>
    <property type="match status" value="1"/>
</dbReference>
<accession>A0ABR2KR66</accession>
<dbReference type="SUPFAM" id="SSF54160">
    <property type="entry name" value="Chromo domain-like"/>
    <property type="match status" value="1"/>
</dbReference>
<gene>
    <name evidence="4" type="ORF">M9Y10_022059</name>
</gene>
<name>A0ABR2KR66_9EUKA</name>
<dbReference type="InterPro" id="IPR016197">
    <property type="entry name" value="Chromo-like_dom_sf"/>
</dbReference>
<dbReference type="CDD" id="cd00024">
    <property type="entry name" value="CD_CSD"/>
    <property type="match status" value="1"/>
</dbReference>
<dbReference type="Gene3D" id="2.40.50.40">
    <property type="match status" value="1"/>
</dbReference>
<keyword evidence="5" id="KW-1185">Reference proteome</keyword>
<evidence type="ECO:0000256" key="1">
    <source>
        <dbReference type="ARBA" id="ARBA00004123"/>
    </source>
</evidence>
<comment type="caution">
    <text evidence="4">The sequence shown here is derived from an EMBL/GenBank/DDBJ whole genome shotgun (WGS) entry which is preliminary data.</text>
</comment>
<dbReference type="InterPro" id="IPR051219">
    <property type="entry name" value="Heterochromatin_chromo-domain"/>
</dbReference>
<dbReference type="SMART" id="SM00298">
    <property type="entry name" value="CHROMO"/>
    <property type="match status" value="1"/>
</dbReference>
<protein>
    <recommendedName>
        <fullName evidence="3">Chromo domain-containing protein</fullName>
    </recommendedName>
</protein>
<dbReference type="PROSITE" id="PS50013">
    <property type="entry name" value="CHROMO_2"/>
    <property type="match status" value="1"/>
</dbReference>
<dbReference type="InterPro" id="IPR000953">
    <property type="entry name" value="Chromo/chromo_shadow_dom"/>
</dbReference>
<organism evidence="4 5">
    <name type="scientific">Tritrichomonas musculus</name>
    <dbReference type="NCBI Taxonomy" id="1915356"/>
    <lineage>
        <taxon>Eukaryota</taxon>
        <taxon>Metamonada</taxon>
        <taxon>Parabasalia</taxon>
        <taxon>Tritrichomonadida</taxon>
        <taxon>Tritrichomonadidae</taxon>
        <taxon>Tritrichomonas</taxon>
    </lineage>
</organism>
<evidence type="ECO:0000313" key="4">
    <source>
        <dbReference type="EMBL" id="KAK8893634.1"/>
    </source>
</evidence>
<evidence type="ECO:0000259" key="3">
    <source>
        <dbReference type="PROSITE" id="PS50013"/>
    </source>
</evidence>
<dbReference type="InterPro" id="IPR023780">
    <property type="entry name" value="Chromo_domain"/>
</dbReference>
<feature type="domain" description="Chromo" evidence="3">
    <location>
        <begin position="6"/>
        <end position="54"/>
    </location>
</feature>
<comment type="subcellular location">
    <subcellularLocation>
        <location evidence="1">Nucleus</location>
    </subcellularLocation>
</comment>
<dbReference type="Pfam" id="PF00385">
    <property type="entry name" value="Chromo"/>
    <property type="match status" value="1"/>
</dbReference>